<evidence type="ECO:0000256" key="6">
    <source>
        <dbReference type="ARBA" id="ARBA00023136"/>
    </source>
</evidence>
<dbReference type="EMBL" id="UGVL01000001">
    <property type="protein sequence ID" value="SUE34346.1"/>
    <property type="molecule type" value="Genomic_DNA"/>
</dbReference>
<dbReference type="Proteomes" id="UP000255233">
    <property type="component" value="Unassembled WGS sequence"/>
</dbReference>
<feature type="transmembrane region" description="Helical" evidence="7">
    <location>
        <begin position="170"/>
        <end position="191"/>
    </location>
</feature>
<feature type="transmembrane region" description="Helical" evidence="7">
    <location>
        <begin position="203"/>
        <end position="223"/>
    </location>
</feature>
<reference evidence="9 10" key="1">
    <citation type="submission" date="2018-06" db="EMBL/GenBank/DDBJ databases">
        <authorList>
            <consortium name="Pathogen Informatics"/>
            <person name="Doyle S."/>
        </authorList>
    </citation>
    <scope>NUCLEOTIDE SEQUENCE [LARGE SCALE GENOMIC DNA]</scope>
    <source>
        <strain evidence="9 10">NCTC11190</strain>
    </source>
</reference>
<dbReference type="RefSeq" id="WP_051214530.1">
    <property type="nucleotide sequence ID" value="NZ_UGVL01000001.1"/>
</dbReference>
<evidence type="ECO:0000313" key="10">
    <source>
        <dbReference type="Proteomes" id="UP000255233"/>
    </source>
</evidence>
<evidence type="ECO:0000256" key="4">
    <source>
        <dbReference type="ARBA" id="ARBA00022692"/>
    </source>
</evidence>
<feature type="transmembrane region" description="Helical" evidence="7">
    <location>
        <begin position="275"/>
        <end position="297"/>
    </location>
</feature>
<keyword evidence="2" id="KW-0813">Transport</keyword>
<comment type="subcellular location">
    <subcellularLocation>
        <location evidence="1">Cell membrane</location>
        <topology evidence="1">Multi-pass membrane protein</topology>
    </subcellularLocation>
</comment>
<feature type="transmembrane region" description="Helical" evidence="7">
    <location>
        <begin position="56"/>
        <end position="76"/>
    </location>
</feature>
<dbReference type="PANTHER" id="PTHR42718">
    <property type="entry name" value="MAJOR FACILITATOR SUPERFAMILY MULTIDRUG TRANSPORTER MFSC"/>
    <property type="match status" value="1"/>
</dbReference>
<feature type="transmembrane region" description="Helical" evidence="7">
    <location>
        <begin position="142"/>
        <end position="164"/>
    </location>
</feature>
<dbReference type="CDD" id="cd17503">
    <property type="entry name" value="MFS_LmrB_MDR_like"/>
    <property type="match status" value="1"/>
</dbReference>
<keyword evidence="6 7" id="KW-0472">Membrane</keyword>
<proteinExistence type="predicted"/>
<keyword evidence="3" id="KW-1003">Cell membrane</keyword>
<feature type="transmembrane region" description="Helical" evidence="7">
    <location>
        <begin position="16"/>
        <end position="36"/>
    </location>
</feature>
<dbReference type="Gene3D" id="1.20.1720.10">
    <property type="entry name" value="Multidrug resistance protein D"/>
    <property type="match status" value="1"/>
</dbReference>
<evidence type="ECO:0000313" key="9">
    <source>
        <dbReference type="EMBL" id="SUE34346.1"/>
    </source>
</evidence>
<sequence length="483" mass="52005">MKTFVMRFRAGKGYKWWVLGMIMIGTFMAVLDITVVNVGMPAIMGAFRVGISTAEWVITAYMITMTLMLPTAGWLADKFGNKRVYIVGMFLFTLGSWLCGRAWTDWFLIGSRALQGVGGGIIQSLGLAIVSREFTPEQRGTALGLWSVASAASISFGPLIGGYLVDDYSWHWIFDVNVPLGAIAILAALVIQREWKNPRIGRFDWIGFASVALFMPLAIYALARGNAATNPKGWAAPEVVGAFAVSGIALAVFVLRELRTKSPLLNIRLLGDRNFGVAMLVLMIFGIGMLGGTYLLPLYMQNGLGYTAIMAGMVFLPVGLIQGTLSTVSGIVTRYIGSVPLMVAGIAAMTLSFWLAGRFTAETHRSAIMTVLYLRGFGMGLTFAPLNIFSLKRLAQADMAAAAGIANSIKQLSGSIGIALLTAIMTSRISYHTAAHDVAGSQTDVYIAGVTDDFAIVAVLTLAAMTPLLLLLVRRKNKTLRPE</sequence>
<gene>
    <name evidence="9" type="primary">emrB</name>
    <name evidence="9" type="ORF">NCTC11190_01569</name>
</gene>
<keyword evidence="5 7" id="KW-1133">Transmembrane helix</keyword>
<dbReference type="InterPro" id="IPR011701">
    <property type="entry name" value="MFS"/>
</dbReference>
<dbReference type="STRING" id="880526.GCA_000427365_02250"/>
<feature type="transmembrane region" description="Helical" evidence="7">
    <location>
        <begin position="454"/>
        <end position="473"/>
    </location>
</feature>
<dbReference type="OrthoDB" id="9807274at2"/>
<evidence type="ECO:0000256" key="5">
    <source>
        <dbReference type="ARBA" id="ARBA00022989"/>
    </source>
</evidence>
<dbReference type="GO" id="GO:0022857">
    <property type="term" value="F:transmembrane transporter activity"/>
    <property type="evidence" value="ECO:0007669"/>
    <property type="project" value="InterPro"/>
</dbReference>
<feature type="transmembrane region" description="Helical" evidence="7">
    <location>
        <begin position="235"/>
        <end position="255"/>
    </location>
</feature>
<feature type="domain" description="Major facilitator superfamily (MFS) profile" evidence="8">
    <location>
        <begin position="18"/>
        <end position="476"/>
    </location>
</feature>
<accession>A0A379MSD8</accession>
<evidence type="ECO:0000256" key="3">
    <source>
        <dbReference type="ARBA" id="ARBA00022475"/>
    </source>
</evidence>
<name>A0A379MSD8_9BACT</name>
<dbReference type="GO" id="GO:0005886">
    <property type="term" value="C:plasma membrane"/>
    <property type="evidence" value="ECO:0007669"/>
    <property type="project" value="UniProtKB-SubCell"/>
</dbReference>
<evidence type="ECO:0000256" key="7">
    <source>
        <dbReference type="SAM" id="Phobius"/>
    </source>
</evidence>
<dbReference type="PRINTS" id="PR01036">
    <property type="entry name" value="TCRTETB"/>
</dbReference>
<keyword evidence="10" id="KW-1185">Reference proteome</keyword>
<dbReference type="PROSITE" id="PS50850">
    <property type="entry name" value="MFS"/>
    <property type="match status" value="1"/>
</dbReference>
<dbReference type="SUPFAM" id="SSF103473">
    <property type="entry name" value="MFS general substrate transporter"/>
    <property type="match status" value="1"/>
</dbReference>
<feature type="transmembrane region" description="Helical" evidence="7">
    <location>
        <begin position="335"/>
        <end position="355"/>
    </location>
</feature>
<dbReference type="AlphaFoldDB" id="A0A379MSD8"/>
<evidence type="ECO:0000256" key="2">
    <source>
        <dbReference type="ARBA" id="ARBA00022448"/>
    </source>
</evidence>
<feature type="transmembrane region" description="Helical" evidence="7">
    <location>
        <begin position="367"/>
        <end position="391"/>
    </location>
</feature>
<organism evidence="9 10">
    <name type="scientific">Rikenella microfusus</name>
    <dbReference type="NCBI Taxonomy" id="28139"/>
    <lineage>
        <taxon>Bacteria</taxon>
        <taxon>Pseudomonadati</taxon>
        <taxon>Bacteroidota</taxon>
        <taxon>Bacteroidia</taxon>
        <taxon>Bacteroidales</taxon>
        <taxon>Rikenellaceae</taxon>
        <taxon>Rikenella</taxon>
    </lineage>
</organism>
<evidence type="ECO:0000259" key="8">
    <source>
        <dbReference type="PROSITE" id="PS50850"/>
    </source>
</evidence>
<feature type="transmembrane region" description="Helical" evidence="7">
    <location>
        <begin position="412"/>
        <end position="434"/>
    </location>
</feature>
<feature type="transmembrane region" description="Helical" evidence="7">
    <location>
        <begin position="109"/>
        <end position="130"/>
    </location>
</feature>
<keyword evidence="4 7" id="KW-0812">Transmembrane</keyword>
<dbReference type="InterPro" id="IPR020846">
    <property type="entry name" value="MFS_dom"/>
</dbReference>
<dbReference type="InterPro" id="IPR036259">
    <property type="entry name" value="MFS_trans_sf"/>
</dbReference>
<dbReference type="PANTHER" id="PTHR42718:SF46">
    <property type="entry name" value="BLR6921 PROTEIN"/>
    <property type="match status" value="1"/>
</dbReference>
<evidence type="ECO:0000256" key="1">
    <source>
        <dbReference type="ARBA" id="ARBA00004651"/>
    </source>
</evidence>
<feature type="transmembrane region" description="Helical" evidence="7">
    <location>
        <begin position="303"/>
        <end position="323"/>
    </location>
</feature>
<feature type="transmembrane region" description="Helical" evidence="7">
    <location>
        <begin position="83"/>
        <end position="103"/>
    </location>
</feature>
<dbReference type="NCBIfam" id="TIGR00711">
    <property type="entry name" value="efflux_EmrB"/>
    <property type="match status" value="1"/>
</dbReference>
<dbReference type="Pfam" id="PF07690">
    <property type="entry name" value="MFS_1"/>
    <property type="match status" value="1"/>
</dbReference>
<protein>
    <submittedName>
        <fullName evidence="9">Multidrug resistance protein B</fullName>
    </submittedName>
</protein>
<dbReference type="InterPro" id="IPR004638">
    <property type="entry name" value="EmrB-like"/>
</dbReference>
<dbReference type="Gene3D" id="1.20.1250.20">
    <property type="entry name" value="MFS general substrate transporter like domains"/>
    <property type="match status" value="1"/>
</dbReference>